<feature type="region of interest" description="Disordered" evidence="1">
    <location>
        <begin position="187"/>
        <end position="206"/>
    </location>
</feature>
<evidence type="ECO:0000313" key="2">
    <source>
        <dbReference type="EMBL" id="GMH20097.1"/>
    </source>
</evidence>
<reference evidence="2" key="1">
    <citation type="submission" date="2023-05" db="EMBL/GenBank/DDBJ databases">
        <title>Nepenthes gracilis genome sequencing.</title>
        <authorList>
            <person name="Fukushima K."/>
        </authorList>
    </citation>
    <scope>NUCLEOTIDE SEQUENCE</scope>
    <source>
        <strain evidence="2">SING2019-196</strain>
    </source>
</reference>
<feature type="compositionally biased region" description="Polar residues" evidence="1">
    <location>
        <begin position="98"/>
        <end position="109"/>
    </location>
</feature>
<organism evidence="2 3">
    <name type="scientific">Nepenthes gracilis</name>
    <name type="common">Slender pitcher plant</name>
    <dbReference type="NCBI Taxonomy" id="150966"/>
    <lineage>
        <taxon>Eukaryota</taxon>
        <taxon>Viridiplantae</taxon>
        <taxon>Streptophyta</taxon>
        <taxon>Embryophyta</taxon>
        <taxon>Tracheophyta</taxon>
        <taxon>Spermatophyta</taxon>
        <taxon>Magnoliopsida</taxon>
        <taxon>eudicotyledons</taxon>
        <taxon>Gunneridae</taxon>
        <taxon>Pentapetalae</taxon>
        <taxon>Caryophyllales</taxon>
        <taxon>Nepenthaceae</taxon>
        <taxon>Nepenthes</taxon>
    </lineage>
</organism>
<name>A0AAD3XWC6_NEPGR</name>
<feature type="compositionally biased region" description="Basic and acidic residues" evidence="1">
    <location>
        <begin position="188"/>
        <end position="206"/>
    </location>
</feature>
<dbReference type="Proteomes" id="UP001279734">
    <property type="component" value="Unassembled WGS sequence"/>
</dbReference>
<comment type="caution">
    <text evidence="2">The sequence shown here is derived from an EMBL/GenBank/DDBJ whole genome shotgun (WGS) entry which is preliminary data.</text>
</comment>
<keyword evidence="3" id="KW-1185">Reference proteome</keyword>
<gene>
    <name evidence="2" type="ORF">Nepgr_021938</name>
</gene>
<sequence length="233" mass="25633">MAPQAEVLLRPELPTTAGSTRELPLDQPGSDVVERILIEEGSVSLAQKESHTDPKALDVGSSGVKNASLEISTSAAIISHCCQNLSAGVEIRESTLSGRTISPHRSSPLSRPECPSIPAPSSRIPLRVAAQKARYITISLPSALFYRFIPRLSEKERERKQEPKKYVGIEDSTTSLPSTCFHRFIPRLSEKERERKQEPKKYVGKEDNTPILPISFIAEKQLLPQLGGVSERG</sequence>
<dbReference type="EMBL" id="BSYO01000021">
    <property type="protein sequence ID" value="GMH20097.1"/>
    <property type="molecule type" value="Genomic_DNA"/>
</dbReference>
<feature type="region of interest" description="Disordered" evidence="1">
    <location>
        <begin position="98"/>
        <end position="117"/>
    </location>
</feature>
<dbReference type="AlphaFoldDB" id="A0AAD3XWC6"/>
<feature type="region of interest" description="Disordered" evidence="1">
    <location>
        <begin position="1"/>
        <end position="29"/>
    </location>
</feature>
<proteinExistence type="predicted"/>
<accession>A0AAD3XWC6</accession>
<evidence type="ECO:0000313" key="3">
    <source>
        <dbReference type="Proteomes" id="UP001279734"/>
    </source>
</evidence>
<evidence type="ECO:0000256" key="1">
    <source>
        <dbReference type="SAM" id="MobiDB-lite"/>
    </source>
</evidence>
<protein>
    <submittedName>
        <fullName evidence="2">Uncharacterized protein</fullName>
    </submittedName>
</protein>